<dbReference type="PROSITE" id="PS50928">
    <property type="entry name" value="ABC_TM1"/>
    <property type="match status" value="1"/>
</dbReference>
<protein>
    <submittedName>
        <fullName evidence="9">ABC transporter permease protein</fullName>
    </submittedName>
    <submittedName>
        <fullName evidence="10">Peptide/nickel transport system permease protein</fullName>
    </submittedName>
</protein>
<dbReference type="EMBL" id="JACICB010000004">
    <property type="protein sequence ID" value="MBB3704940.1"/>
    <property type="molecule type" value="Genomic_DNA"/>
</dbReference>
<dbReference type="InterPro" id="IPR000515">
    <property type="entry name" value="MetI-like"/>
</dbReference>
<feature type="domain" description="ABC transmembrane type-1" evidence="8">
    <location>
        <begin position="95"/>
        <end position="307"/>
    </location>
</feature>
<keyword evidence="3" id="KW-1003">Cell membrane</keyword>
<feature type="transmembrane region" description="Helical" evidence="7">
    <location>
        <begin position="241"/>
        <end position="264"/>
    </location>
</feature>
<dbReference type="PANTHER" id="PTHR43163">
    <property type="entry name" value="DIPEPTIDE TRANSPORT SYSTEM PERMEASE PROTEIN DPPB-RELATED"/>
    <property type="match status" value="1"/>
</dbReference>
<comment type="similarity">
    <text evidence="7">Belongs to the binding-protein-dependent transport system permease family.</text>
</comment>
<name>A0AAC8YVN3_AMIAI</name>
<accession>A0AAC8YVN3</accession>
<dbReference type="EMBL" id="CP015007">
    <property type="protein sequence ID" value="AMS45295.1"/>
    <property type="molecule type" value="Genomic_DNA"/>
</dbReference>
<evidence type="ECO:0000259" key="8">
    <source>
        <dbReference type="PROSITE" id="PS50928"/>
    </source>
</evidence>
<dbReference type="KEGG" id="aak:AA2016_6400"/>
<dbReference type="InterPro" id="IPR035906">
    <property type="entry name" value="MetI-like_sf"/>
</dbReference>
<evidence type="ECO:0000256" key="2">
    <source>
        <dbReference type="ARBA" id="ARBA00022448"/>
    </source>
</evidence>
<dbReference type="Gene3D" id="1.10.3720.10">
    <property type="entry name" value="MetI-like"/>
    <property type="match status" value="1"/>
</dbReference>
<evidence type="ECO:0000256" key="3">
    <source>
        <dbReference type="ARBA" id="ARBA00022475"/>
    </source>
</evidence>
<evidence type="ECO:0000256" key="7">
    <source>
        <dbReference type="RuleBase" id="RU363032"/>
    </source>
</evidence>
<keyword evidence="9" id="KW-0614">Plasmid</keyword>
<dbReference type="AlphaFoldDB" id="A0AAC8YVN3"/>
<gene>
    <name evidence="9" type="ORF">AA2016_6400</name>
    <name evidence="10" type="ORF">FHS67_001250</name>
</gene>
<reference evidence="9 11" key="1">
    <citation type="submission" date="2016-03" db="EMBL/GenBank/DDBJ databases">
        <title>Complete genome of Aminobacter aminovorans KCTC 2477.</title>
        <authorList>
            <person name="Kim K.M."/>
        </authorList>
    </citation>
    <scope>NUCLEOTIDE SEQUENCE [LARGE SCALE GENOMIC DNA]</scope>
    <source>
        <strain evidence="9 11">KCTC 2477</strain>
        <plasmid evidence="9 11">pAA02</plasmid>
    </source>
</reference>
<keyword evidence="6 7" id="KW-0472">Membrane</keyword>
<dbReference type="Pfam" id="PF19300">
    <property type="entry name" value="BPD_transp_1_N"/>
    <property type="match status" value="1"/>
</dbReference>
<dbReference type="Pfam" id="PF00528">
    <property type="entry name" value="BPD_transp_1"/>
    <property type="match status" value="1"/>
</dbReference>
<dbReference type="GO" id="GO:0005886">
    <property type="term" value="C:plasma membrane"/>
    <property type="evidence" value="ECO:0007669"/>
    <property type="project" value="UniProtKB-SubCell"/>
</dbReference>
<evidence type="ECO:0000313" key="11">
    <source>
        <dbReference type="Proteomes" id="UP000075755"/>
    </source>
</evidence>
<keyword evidence="2 7" id="KW-0813">Transport</keyword>
<feature type="transmembrane region" description="Helical" evidence="7">
    <location>
        <begin position="185"/>
        <end position="204"/>
    </location>
</feature>
<evidence type="ECO:0000313" key="12">
    <source>
        <dbReference type="Proteomes" id="UP000577697"/>
    </source>
</evidence>
<sequence>MLTYILRRILYAIPIAVGVSIVCFSLIHLAPGDPLSAVIPEGASEEVVRDLKAAYGFDQPLPVQYFTWLGRVATGDFGHSIMTRRPVLAEIMPAVANTLILSVAAVLIGVVVGLLLGIVAGYADGIFVDRSVTALAVAGISIPNYWLGMVLVVIFAVNFGALPAMGMGPRGSEGFALNWESIKYLILPAISLSVIPAGIISRSVRATVADVRKQDFVQTLYAKGLPPSRVFMHIAKNSAPAVLAVVGLQIAYLMGGSILVETVFSWPGTGFLLNSAIFTRDLPVLQGTILVLAMFFVFVNLVVDLMQTLLDPRIRRK</sequence>
<evidence type="ECO:0000256" key="1">
    <source>
        <dbReference type="ARBA" id="ARBA00004651"/>
    </source>
</evidence>
<feature type="transmembrane region" description="Helical" evidence="7">
    <location>
        <begin position="284"/>
        <end position="306"/>
    </location>
</feature>
<keyword evidence="4 7" id="KW-0812">Transmembrane</keyword>
<feature type="transmembrane region" description="Helical" evidence="7">
    <location>
        <begin position="9"/>
        <end position="30"/>
    </location>
</feature>
<geneLocation type="plasmid" evidence="9 11">
    <name>pAA02</name>
</geneLocation>
<evidence type="ECO:0000256" key="6">
    <source>
        <dbReference type="ARBA" id="ARBA00023136"/>
    </source>
</evidence>
<evidence type="ECO:0000313" key="10">
    <source>
        <dbReference type="EMBL" id="MBB3704940.1"/>
    </source>
</evidence>
<evidence type="ECO:0000256" key="5">
    <source>
        <dbReference type="ARBA" id="ARBA00022989"/>
    </source>
</evidence>
<reference evidence="10 12" key="2">
    <citation type="submission" date="2020-08" db="EMBL/GenBank/DDBJ databases">
        <title>Genomic Encyclopedia of Type Strains, Phase IV (KMG-IV): sequencing the most valuable type-strain genomes for metagenomic binning, comparative biology and taxonomic classification.</title>
        <authorList>
            <person name="Goeker M."/>
        </authorList>
    </citation>
    <scope>NUCLEOTIDE SEQUENCE [LARGE SCALE GENOMIC DNA]</scope>
    <source>
        <strain evidence="10 12">DSM 10368</strain>
    </source>
</reference>
<evidence type="ECO:0000313" key="9">
    <source>
        <dbReference type="EMBL" id="AMS45295.1"/>
    </source>
</evidence>
<comment type="subcellular location">
    <subcellularLocation>
        <location evidence="1 7">Cell membrane</location>
        <topology evidence="1 7">Multi-pass membrane protein</topology>
    </subcellularLocation>
</comment>
<feature type="transmembrane region" description="Helical" evidence="7">
    <location>
        <begin position="144"/>
        <end position="165"/>
    </location>
</feature>
<dbReference type="PANTHER" id="PTHR43163:SF6">
    <property type="entry name" value="DIPEPTIDE TRANSPORT SYSTEM PERMEASE PROTEIN DPPB-RELATED"/>
    <property type="match status" value="1"/>
</dbReference>
<dbReference type="Proteomes" id="UP000577697">
    <property type="component" value="Unassembled WGS sequence"/>
</dbReference>
<organism evidence="9 11">
    <name type="scientific">Aminobacter aminovorans</name>
    <name type="common">Chelatobacter heintzii</name>
    <dbReference type="NCBI Taxonomy" id="83263"/>
    <lineage>
        <taxon>Bacteria</taxon>
        <taxon>Pseudomonadati</taxon>
        <taxon>Pseudomonadota</taxon>
        <taxon>Alphaproteobacteria</taxon>
        <taxon>Hyphomicrobiales</taxon>
        <taxon>Phyllobacteriaceae</taxon>
        <taxon>Aminobacter</taxon>
    </lineage>
</organism>
<feature type="transmembrane region" description="Helical" evidence="7">
    <location>
        <begin position="99"/>
        <end position="123"/>
    </location>
</feature>
<proteinExistence type="inferred from homology"/>
<evidence type="ECO:0000256" key="4">
    <source>
        <dbReference type="ARBA" id="ARBA00022692"/>
    </source>
</evidence>
<dbReference type="Proteomes" id="UP000075755">
    <property type="component" value="Plasmid pAA02"/>
</dbReference>
<keyword evidence="5 7" id="KW-1133">Transmembrane helix</keyword>
<keyword evidence="12" id="KW-1185">Reference proteome</keyword>
<dbReference type="RefSeq" id="WP_067969548.1">
    <property type="nucleotide sequence ID" value="NZ_CP015007.1"/>
</dbReference>
<dbReference type="SUPFAM" id="SSF161098">
    <property type="entry name" value="MetI-like"/>
    <property type="match status" value="1"/>
</dbReference>
<dbReference type="CDD" id="cd06261">
    <property type="entry name" value="TM_PBP2"/>
    <property type="match status" value="1"/>
</dbReference>
<dbReference type="InterPro" id="IPR045621">
    <property type="entry name" value="BPD_transp_1_N"/>
</dbReference>
<dbReference type="GO" id="GO:0071916">
    <property type="term" value="F:dipeptide transmembrane transporter activity"/>
    <property type="evidence" value="ECO:0007669"/>
    <property type="project" value="TreeGrafter"/>
</dbReference>